<evidence type="ECO:0000313" key="2">
    <source>
        <dbReference type="EMBL" id="MEQ2213469.1"/>
    </source>
</evidence>
<evidence type="ECO:0000313" key="3">
    <source>
        <dbReference type="Proteomes" id="UP001434883"/>
    </source>
</evidence>
<keyword evidence="3" id="KW-1185">Reference proteome</keyword>
<keyword evidence="1" id="KW-0472">Membrane</keyword>
<reference evidence="2 3" key="1">
    <citation type="submission" date="2021-06" db="EMBL/GenBank/DDBJ databases">
        <authorList>
            <person name="Palmer J.M."/>
        </authorList>
    </citation>
    <scope>NUCLEOTIDE SEQUENCE [LARGE SCALE GENOMIC DNA]</scope>
    <source>
        <strain evidence="2 3">XC_2019</strain>
        <tissue evidence="2">Muscle</tissue>
    </source>
</reference>
<feature type="transmembrane region" description="Helical" evidence="1">
    <location>
        <begin position="37"/>
        <end position="61"/>
    </location>
</feature>
<dbReference type="Proteomes" id="UP001434883">
    <property type="component" value="Unassembled WGS sequence"/>
</dbReference>
<protein>
    <submittedName>
        <fullName evidence="2">Uncharacterized protein</fullName>
    </submittedName>
</protein>
<proteinExistence type="predicted"/>
<dbReference type="EMBL" id="JAHRIN010062026">
    <property type="protein sequence ID" value="MEQ2213469.1"/>
    <property type="molecule type" value="Genomic_DNA"/>
</dbReference>
<accession>A0ABV0RYW9</accession>
<comment type="caution">
    <text evidence="2">The sequence shown here is derived from an EMBL/GenBank/DDBJ whole genome shotgun (WGS) entry which is preliminary data.</text>
</comment>
<dbReference type="PANTHER" id="PTHR28597:SF2">
    <property type="entry name" value="VOLTAGE-DEPENDENT CALCIUM CHANNEL BETA SUBUNIT-ASSOCIATED REGULATORY PROTEIN ISOFORM X1"/>
    <property type="match status" value="1"/>
</dbReference>
<dbReference type="PANTHER" id="PTHR28597">
    <property type="entry name" value="VOLTAGE-DEPENDENT CALCIUM CHANNEL BETA SUBUNIT-ASSOCIATED REGULATORY PROTEIN"/>
    <property type="match status" value="1"/>
</dbReference>
<organism evidence="2 3">
    <name type="scientific">Xenoophorus captivus</name>
    <dbReference type="NCBI Taxonomy" id="1517983"/>
    <lineage>
        <taxon>Eukaryota</taxon>
        <taxon>Metazoa</taxon>
        <taxon>Chordata</taxon>
        <taxon>Craniata</taxon>
        <taxon>Vertebrata</taxon>
        <taxon>Euteleostomi</taxon>
        <taxon>Actinopterygii</taxon>
        <taxon>Neopterygii</taxon>
        <taxon>Teleostei</taxon>
        <taxon>Neoteleostei</taxon>
        <taxon>Acanthomorphata</taxon>
        <taxon>Ovalentaria</taxon>
        <taxon>Atherinomorphae</taxon>
        <taxon>Cyprinodontiformes</taxon>
        <taxon>Goodeidae</taxon>
        <taxon>Xenoophorus</taxon>
    </lineage>
</organism>
<sequence length="112" mass="12760">TRISSNLLKRMSFQYLRLFALLPQEIPLEAEEQQYGYVLLLVILSIFLVGTLISISVFLVVCRRCCRGGQFCARCSDDPEKTATYMEECQPTHDTKFMGRVICGAKVQTETQ</sequence>
<evidence type="ECO:0000256" key="1">
    <source>
        <dbReference type="SAM" id="Phobius"/>
    </source>
</evidence>
<gene>
    <name evidence="2" type="ORF">XENOCAPTIV_015508</name>
</gene>
<name>A0ABV0RYW9_9TELE</name>
<feature type="non-terminal residue" evidence="2">
    <location>
        <position position="1"/>
    </location>
</feature>
<keyword evidence="1" id="KW-0812">Transmembrane</keyword>
<dbReference type="InterPro" id="IPR037658">
    <property type="entry name" value="CBARP"/>
</dbReference>
<keyword evidence="1" id="KW-1133">Transmembrane helix</keyword>